<feature type="region of interest" description="Disordered" evidence="1">
    <location>
        <begin position="1"/>
        <end position="96"/>
    </location>
</feature>
<evidence type="ECO:0008006" key="4">
    <source>
        <dbReference type="Google" id="ProtNLM"/>
    </source>
</evidence>
<evidence type="ECO:0000313" key="3">
    <source>
        <dbReference type="Proteomes" id="UP001163882"/>
    </source>
</evidence>
<reference evidence="2" key="1">
    <citation type="submission" date="2022-10" db="EMBL/GenBank/DDBJ databases">
        <title>YIM 151497 complete genome.</title>
        <authorList>
            <person name="Chen X."/>
        </authorList>
    </citation>
    <scope>NUCLEOTIDE SEQUENCE</scope>
    <source>
        <strain evidence="2">YIM 151497</strain>
    </source>
</reference>
<keyword evidence="3" id="KW-1185">Reference proteome</keyword>
<sequence>MAEKKTGPVKPPIIDATARASEKDKPAPQGKTAGAAGTDQKPAAAEAPPKTGPSTKSGPQSSAASSAPNDKPKQSAPKSVSEPGGQSGAEPSGATKPALPWAPLAATAGAGALIGLALAYGLASFGFWPQQQGPGDALSQMDARATRLENAIASRETESQEIIDRINALETEIAAIEPASTDGLAAQSDLNALSGQIGELSSRIDALAAGASGDEVAQVADTLSELSTRIDDLAGRLDAVEPQLADIQPVIEAAQTRLDDLDARIASQSDFEAVAAERDRATQLPAALGALEAAIASGQPFAAQLASVETLLPDLEISSQVRTAANAGVPSAGGLLDQLRTAIPEILAARPRDEQAGWAQTLLDQAASAIALRPTDGDTPQALVGRTEAALAAGDLQAARTAFSALPDPMQSAAPGFDRALDRAIAVSALLEAARTGIAPAEAGQ</sequence>
<dbReference type="Proteomes" id="UP001163882">
    <property type="component" value="Chromosome"/>
</dbReference>
<gene>
    <name evidence="2" type="ORF">OF122_01030</name>
</gene>
<dbReference type="Gene3D" id="1.10.287.1490">
    <property type="match status" value="1"/>
</dbReference>
<proteinExistence type="predicted"/>
<dbReference type="RefSeq" id="WP_264226039.1">
    <property type="nucleotide sequence ID" value="NZ_CP107716.1"/>
</dbReference>
<evidence type="ECO:0000256" key="1">
    <source>
        <dbReference type="SAM" id="MobiDB-lite"/>
    </source>
</evidence>
<protein>
    <recommendedName>
        <fullName evidence="4">Inner membrane protein</fullName>
    </recommendedName>
</protein>
<evidence type="ECO:0000313" key="2">
    <source>
        <dbReference type="EMBL" id="UYQ72406.1"/>
    </source>
</evidence>
<dbReference type="EMBL" id="CP107716">
    <property type="protein sequence ID" value="UYQ72406.1"/>
    <property type="molecule type" value="Genomic_DNA"/>
</dbReference>
<name>A0ABY6IP63_9HYPH</name>
<accession>A0ABY6IP63</accession>
<organism evidence="2 3">
    <name type="scientific">Pelagibacterium flavum</name>
    <dbReference type="NCBI Taxonomy" id="2984530"/>
    <lineage>
        <taxon>Bacteria</taxon>
        <taxon>Pseudomonadati</taxon>
        <taxon>Pseudomonadota</taxon>
        <taxon>Alphaproteobacteria</taxon>
        <taxon>Hyphomicrobiales</taxon>
        <taxon>Devosiaceae</taxon>
        <taxon>Pelagibacterium</taxon>
    </lineage>
</organism>